<keyword evidence="9" id="KW-1185">Reference proteome</keyword>
<dbReference type="Pfam" id="PF16050">
    <property type="entry name" value="CDC73_N"/>
    <property type="match status" value="1"/>
</dbReference>
<evidence type="ECO:0008006" key="10">
    <source>
        <dbReference type="Google" id="ProtNLM"/>
    </source>
</evidence>
<feature type="compositionally biased region" description="Low complexity" evidence="5">
    <location>
        <begin position="192"/>
        <end position="222"/>
    </location>
</feature>
<gene>
    <name evidence="8" type="ORF">BQ4739_LOCUS6240</name>
</gene>
<protein>
    <recommendedName>
        <fullName evidence="10">Cell division control protein 73 C-terminal domain-containing protein</fullName>
    </recommendedName>
</protein>
<keyword evidence="4" id="KW-0539">Nucleus</keyword>
<evidence type="ECO:0000313" key="8">
    <source>
        <dbReference type="EMBL" id="SZX65774.1"/>
    </source>
</evidence>
<feature type="domain" description="Paf1 complex subunit Cdc73 N-terminal" evidence="7">
    <location>
        <begin position="2"/>
        <end position="201"/>
    </location>
</feature>
<feature type="compositionally biased region" description="Low complexity" evidence="5">
    <location>
        <begin position="288"/>
        <end position="328"/>
    </location>
</feature>
<dbReference type="STRING" id="3088.A0A383VM53"/>
<dbReference type="InterPro" id="IPR038103">
    <property type="entry name" value="CDC73_C_sf"/>
</dbReference>
<dbReference type="AlphaFoldDB" id="A0A383VM53"/>
<dbReference type="Proteomes" id="UP000256970">
    <property type="component" value="Unassembled WGS sequence"/>
</dbReference>
<evidence type="ECO:0000256" key="5">
    <source>
        <dbReference type="SAM" id="MobiDB-lite"/>
    </source>
</evidence>
<dbReference type="GO" id="GO:0032968">
    <property type="term" value="P:positive regulation of transcription elongation by RNA polymerase II"/>
    <property type="evidence" value="ECO:0007669"/>
    <property type="project" value="TreeGrafter"/>
</dbReference>
<evidence type="ECO:0000259" key="6">
    <source>
        <dbReference type="Pfam" id="PF05179"/>
    </source>
</evidence>
<keyword evidence="3" id="KW-0804">Transcription</keyword>
<evidence type="ECO:0000256" key="2">
    <source>
        <dbReference type="ARBA" id="ARBA00010427"/>
    </source>
</evidence>
<evidence type="ECO:0000256" key="1">
    <source>
        <dbReference type="ARBA" id="ARBA00004123"/>
    </source>
</evidence>
<evidence type="ECO:0000256" key="4">
    <source>
        <dbReference type="ARBA" id="ARBA00023242"/>
    </source>
</evidence>
<comment type="subcellular location">
    <subcellularLocation>
        <location evidence="1">Nucleus</location>
    </subcellularLocation>
</comment>
<feature type="region of interest" description="Disordered" evidence="5">
    <location>
        <begin position="192"/>
        <end position="229"/>
    </location>
</feature>
<dbReference type="PANTHER" id="PTHR12466">
    <property type="entry name" value="CDC73 DOMAIN PROTEIN"/>
    <property type="match status" value="1"/>
</dbReference>
<organism evidence="8 9">
    <name type="scientific">Tetradesmus obliquus</name>
    <name type="common">Green alga</name>
    <name type="synonym">Acutodesmus obliquus</name>
    <dbReference type="NCBI Taxonomy" id="3088"/>
    <lineage>
        <taxon>Eukaryota</taxon>
        <taxon>Viridiplantae</taxon>
        <taxon>Chlorophyta</taxon>
        <taxon>core chlorophytes</taxon>
        <taxon>Chlorophyceae</taxon>
        <taxon>CS clade</taxon>
        <taxon>Sphaeropleales</taxon>
        <taxon>Scenedesmaceae</taxon>
        <taxon>Tetradesmus</taxon>
    </lineage>
</organism>
<sequence length="502" mass="53263">MDPLAILKEFCVGGQLDQVVIEEDRIKFGDKYSFPKQSPTAFRAKDGSGEPYSLESVTFFIKSITAGGANMGAYVAAAVRARTAQIILQDRQPLRDYLTGKLAHTVHISDVVPTVTFSALEPAAKKQKLDESAQGEAAALRQLLEQEKQLRDRNSLLCAPGANFKPVLDMLDKVLAHRKAAEVAAAAAANAKAAAGKQQQRPASGQQRPAQQPQPAKPAGPAFMKPSGRMERNDVVGQMKAMGGDASLAANLGYGYGIQVDGQSAAAAAAGKAPAGAAAAGAAGGAAPAAKHRSSSGSSKDARAAAAAGGRSSSHRTGSGAAGGSSSRAGRDPPIILVPSGVTAMINIFNARQFLEEGKFVPSAEAAAAAGNVKPAKGLDYTRTALRSGPRMPRYHVTDKVPRSGHPDWKRVVAVIVQGKAWQFKDFPFKGADKGELRETFTQLFGAYFYYSDEKVPETVEGWKVLKLPLRRTGRHLDHTTMLDFYTKLDGFLQGRRCELDY</sequence>
<evidence type="ECO:0000313" key="9">
    <source>
        <dbReference type="Proteomes" id="UP000256970"/>
    </source>
</evidence>
<proteinExistence type="inferred from homology"/>
<dbReference type="InterPro" id="IPR031336">
    <property type="entry name" value="CDC73_C"/>
</dbReference>
<comment type="similarity">
    <text evidence="2">Belongs to the CDC73 family.</text>
</comment>
<evidence type="ECO:0000259" key="7">
    <source>
        <dbReference type="Pfam" id="PF16050"/>
    </source>
</evidence>
<dbReference type="Pfam" id="PF05179">
    <property type="entry name" value="CDC73_C"/>
    <property type="match status" value="1"/>
</dbReference>
<feature type="region of interest" description="Disordered" evidence="5">
    <location>
        <begin position="288"/>
        <end position="334"/>
    </location>
</feature>
<dbReference type="GO" id="GO:0016593">
    <property type="term" value="C:Cdc73/Paf1 complex"/>
    <property type="evidence" value="ECO:0007669"/>
    <property type="project" value="InterPro"/>
</dbReference>
<feature type="domain" description="Cell division control protein 73 C-terminal" evidence="6">
    <location>
        <begin position="333"/>
        <end position="491"/>
    </location>
</feature>
<dbReference type="InterPro" id="IPR032041">
    <property type="entry name" value="Cdc73_N"/>
</dbReference>
<evidence type="ECO:0000256" key="3">
    <source>
        <dbReference type="ARBA" id="ARBA00023163"/>
    </source>
</evidence>
<dbReference type="GO" id="GO:0000993">
    <property type="term" value="F:RNA polymerase II complex binding"/>
    <property type="evidence" value="ECO:0007669"/>
    <property type="project" value="TreeGrafter"/>
</dbReference>
<dbReference type="PANTHER" id="PTHR12466:SF8">
    <property type="entry name" value="PARAFIBROMIN"/>
    <property type="match status" value="1"/>
</dbReference>
<reference evidence="8 9" key="1">
    <citation type="submission" date="2016-10" db="EMBL/GenBank/DDBJ databases">
        <authorList>
            <person name="Cai Z."/>
        </authorList>
    </citation>
    <scope>NUCLEOTIDE SEQUENCE [LARGE SCALE GENOMIC DNA]</scope>
</reference>
<accession>A0A383VM53</accession>
<dbReference type="EMBL" id="FNXT01000662">
    <property type="protein sequence ID" value="SZX65774.1"/>
    <property type="molecule type" value="Genomic_DNA"/>
</dbReference>
<dbReference type="Gene3D" id="3.40.50.11990">
    <property type="entry name" value="RNA polymerase II accessory factor, Cdc73 C-terminal domain"/>
    <property type="match status" value="1"/>
</dbReference>
<dbReference type="GO" id="GO:0006368">
    <property type="term" value="P:transcription elongation by RNA polymerase II"/>
    <property type="evidence" value="ECO:0007669"/>
    <property type="project" value="InterPro"/>
</dbReference>
<dbReference type="InterPro" id="IPR007852">
    <property type="entry name" value="Cdc73/Parafibromin"/>
</dbReference>
<name>A0A383VM53_TETOB</name>